<evidence type="ECO:0000256" key="2">
    <source>
        <dbReference type="ARBA" id="ARBA00022448"/>
    </source>
</evidence>
<proteinExistence type="inferred from homology"/>
<dbReference type="SUPFAM" id="SSF48371">
    <property type="entry name" value="ARM repeat"/>
    <property type="match status" value="1"/>
</dbReference>
<evidence type="ECO:0000256" key="1">
    <source>
        <dbReference type="ARBA" id="ARBA00010394"/>
    </source>
</evidence>
<dbReference type="Gene3D" id="1.25.10.10">
    <property type="entry name" value="Leucine-rich Repeat Variant"/>
    <property type="match status" value="1"/>
</dbReference>
<keyword evidence="3" id="KW-0677">Repeat</keyword>
<keyword evidence="4" id="KW-0653">Protein transport</keyword>
<dbReference type="InterPro" id="IPR000225">
    <property type="entry name" value="Armadillo"/>
</dbReference>
<dbReference type="Pfam" id="PF00514">
    <property type="entry name" value="Arm"/>
    <property type="match status" value="1"/>
</dbReference>
<keyword evidence="2" id="KW-0813">Transport</keyword>
<dbReference type="Gramene" id="mRNA:HanXRQr2_Chr11g0496651">
    <property type="protein sequence ID" value="mRNA:HanXRQr2_Chr11g0496651"/>
    <property type="gene ID" value="HanXRQr2_Chr11g0496651"/>
</dbReference>
<comment type="similarity">
    <text evidence="1">Belongs to the importin alpha family.</text>
</comment>
<evidence type="ECO:0000313" key="5">
    <source>
        <dbReference type="EMBL" id="KAF5782505.1"/>
    </source>
</evidence>
<evidence type="ECO:0000313" key="7">
    <source>
        <dbReference type="Proteomes" id="UP000215914"/>
    </source>
</evidence>
<dbReference type="AlphaFoldDB" id="A0A251TC60"/>
<keyword evidence="7" id="KW-1185">Reference proteome</keyword>
<dbReference type="OMA" id="NMTICIA"/>
<reference evidence="5" key="3">
    <citation type="submission" date="2020-06" db="EMBL/GenBank/DDBJ databases">
        <title>Helianthus annuus Genome sequencing and assembly Release 2.</title>
        <authorList>
            <person name="Gouzy J."/>
            <person name="Langlade N."/>
            <person name="Munos S."/>
        </authorList>
    </citation>
    <scope>NUCLEOTIDE SEQUENCE</scope>
    <source>
        <tissue evidence="5">Leaves</tissue>
    </source>
</reference>
<dbReference type="STRING" id="4232.A0A251TC60"/>
<dbReference type="Proteomes" id="UP000215914">
    <property type="component" value="Chromosome 11"/>
</dbReference>
<sequence>MLALSGLGCYNMTICIATLLQFMFVTQVLEAAWCLTNIAAGTPEQTKSLLPTLPLLIAHLGEKSSLSVSEQCAWALGNVAGESDELRDLLISQGALIPLAKMMLPDNSSTIRTVAWALSNLIKVFTFTCFYFREQITGRVYIHHQIK</sequence>
<dbReference type="PANTHER" id="PTHR23316">
    <property type="entry name" value="IMPORTIN ALPHA"/>
    <property type="match status" value="1"/>
</dbReference>
<gene>
    <name evidence="6" type="ORF">HannXRQ_Chr11g0344991</name>
    <name evidence="5" type="ORF">HanXRQr2_Chr11g0496651</name>
</gene>
<protein>
    <submittedName>
        <fullName evidence="5">Armadillo-like helical protein</fullName>
    </submittedName>
    <submittedName>
        <fullName evidence="6">Putative armadillo-type fold protein</fullName>
    </submittedName>
</protein>
<organism evidence="6 7">
    <name type="scientific">Helianthus annuus</name>
    <name type="common">Common sunflower</name>
    <dbReference type="NCBI Taxonomy" id="4232"/>
    <lineage>
        <taxon>Eukaryota</taxon>
        <taxon>Viridiplantae</taxon>
        <taxon>Streptophyta</taxon>
        <taxon>Embryophyta</taxon>
        <taxon>Tracheophyta</taxon>
        <taxon>Spermatophyta</taxon>
        <taxon>Magnoliopsida</taxon>
        <taxon>eudicotyledons</taxon>
        <taxon>Gunneridae</taxon>
        <taxon>Pentapetalae</taxon>
        <taxon>asterids</taxon>
        <taxon>campanulids</taxon>
        <taxon>Asterales</taxon>
        <taxon>Asteraceae</taxon>
        <taxon>Asteroideae</taxon>
        <taxon>Heliantheae alliance</taxon>
        <taxon>Heliantheae</taxon>
        <taxon>Helianthus</taxon>
    </lineage>
</organism>
<dbReference type="EMBL" id="CM007900">
    <property type="protein sequence ID" value="OTG08730.1"/>
    <property type="molecule type" value="Genomic_DNA"/>
</dbReference>
<dbReference type="Pfam" id="PF13513">
    <property type="entry name" value="HEAT_EZ"/>
    <property type="match status" value="1"/>
</dbReference>
<dbReference type="InParanoid" id="A0A251TC60"/>
<evidence type="ECO:0000256" key="3">
    <source>
        <dbReference type="ARBA" id="ARBA00022737"/>
    </source>
</evidence>
<dbReference type="InterPro" id="IPR016024">
    <property type="entry name" value="ARM-type_fold"/>
</dbReference>
<reference evidence="5 7" key="1">
    <citation type="journal article" date="2017" name="Nature">
        <title>The sunflower genome provides insights into oil metabolism, flowering and Asterid evolution.</title>
        <authorList>
            <person name="Badouin H."/>
            <person name="Gouzy J."/>
            <person name="Grassa C.J."/>
            <person name="Murat F."/>
            <person name="Staton S.E."/>
            <person name="Cottret L."/>
            <person name="Lelandais-Briere C."/>
            <person name="Owens G.L."/>
            <person name="Carrere S."/>
            <person name="Mayjonade B."/>
            <person name="Legrand L."/>
            <person name="Gill N."/>
            <person name="Kane N.C."/>
            <person name="Bowers J.E."/>
            <person name="Hubner S."/>
            <person name="Bellec A."/>
            <person name="Berard A."/>
            <person name="Berges H."/>
            <person name="Blanchet N."/>
            <person name="Boniface M.C."/>
            <person name="Brunel D."/>
            <person name="Catrice O."/>
            <person name="Chaidir N."/>
            <person name="Claudel C."/>
            <person name="Donnadieu C."/>
            <person name="Faraut T."/>
            <person name="Fievet G."/>
            <person name="Helmstetter N."/>
            <person name="King M."/>
            <person name="Knapp S.J."/>
            <person name="Lai Z."/>
            <person name="Le Paslier M.C."/>
            <person name="Lippi Y."/>
            <person name="Lorenzon L."/>
            <person name="Mandel J.R."/>
            <person name="Marage G."/>
            <person name="Marchand G."/>
            <person name="Marquand E."/>
            <person name="Bret-Mestries E."/>
            <person name="Morien E."/>
            <person name="Nambeesan S."/>
            <person name="Nguyen T."/>
            <person name="Pegot-Espagnet P."/>
            <person name="Pouilly N."/>
            <person name="Raftis F."/>
            <person name="Sallet E."/>
            <person name="Schiex T."/>
            <person name="Thomas J."/>
            <person name="Vandecasteele C."/>
            <person name="Vares D."/>
            <person name="Vear F."/>
            <person name="Vautrin S."/>
            <person name="Crespi M."/>
            <person name="Mangin B."/>
            <person name="Burke J.M."/>
            <person name="Salse J."/>
            <person name="Munos S."/>
            <person name="Vincourt P."/>
            <person name="Rieseberg L.H."/>
            <person name="Langlade N.B."/>
        </authorList>
    </citation>
    <scope>NUCLEOTIDE SEQUENCE [LARGE SCALE GENOMIC DNA]</scope>
    <source>
        <strain evidence="7">cv. SF193</strain>
        <tissue evidence="5">Leaves</tissue>
    </source>
</reference>
<accession>A0A251TC60</accession>
<evidence type="ECO:0000313" key="6">
    <source>
        <dbReference type="EMBL" id="OTG08730.1"/>
    </source>
</evidence>
<evidence type="ECO:0000256" key="4">
    <source>
        <dbReference type="ARBA" id="ARBA00022927"/>
    </source>
</evidence>
<dbReference type="SMART" id="SM00185">
    <property type="entry name" value="ARM"/>
    <property type="match status" value="3"/>
</dbReference>
<dbReference type="InterPro" id="IPR011989">
    <property type="entry name" value="ARM-like"/>
</dbReference>
<reference evidence="6" key="2">
    <citation type="submission" date="2017-02" db="EMBL/GenBank/DDBJ databases">
        <title>Sunflower complete genome.</title>
        <authorList>
            <person name="Langlade N."/>
            <person name="Munos S."/>
        </authorList>
    </citation>
    <scope>NUCLEOTIDE SEQUENCE [LARGE SCALE GENOMIC DNA]</scope>
    <source>
        <tissue evidence="6">Leaves</tissue>
    </source>
</reference>
<dbReference type="GO" id="GO:0015031">
    <property type="term" value="P:protein transport"/>
    <property type="evidence" value="ECO:0007669"/>
    <property type="project" value="UniProtKB-KW"/>
</dbReference>
<dbReference type="EMBL" id="MNCJ02000326">
    <property type="protein sequence ID" value="KAF5782505.1"/>
    <property type="molecule type" value="Genomic_DNA"/>
</dbReference>
<name>A0A251TC60_HELAN</name>